<evidence type="ECO:0000259" key="1">
    <source>
        <dbReference type="Pfam" id="PF01261"/>
    </source>
</evidence>
<keyword evidence="3" id="KW-1185">Reference proteome</keyword>
<dbReference type="InterPro" id="IPR050312">
    <property type="entry name" value="IolE/XylAMocC-like"/>
</dbReference>
<protein>
    <submittedName>
        <fullName evidence="2">Sugar phosphate isomerase/epimerase</fullName>
    </submittedName>
</protein>
<keyword evidence="2" id="KW-0413">Isomerase</keyword>
<dbReference type="Pfam" id="PF01261">
    <property type="entry name" value="AP_endonuc_2"/>
    <property type="match status" value="1"/>
</dbReference>
<proteinExistence type="predicted"/>
<feature type="domain" description="Xylose isomerase-like TIM barrel" evidence="1">
    <location>
        <begin position="25"/>
        <end position="260"/>
    </location>
</feature>
<dbReference type="PANTHER" id="PTHR12110">
    <property type="entry name" value="HYDROXYPYRUVATE ISOMERASE"/>
    <property type="match status" value="1"/>
</dbReference>
<organism evidence="2 3">
    <name type="scientific">Faecalicatena orotica</name>
    <dbReference type="NCBI Taxonomy" id="1544"/>
    <lineage>
        <taxon>Bacteria</taxon>
        <taxon>Bacillati</taxon>
        <taxon>Bacillota</taxon>
        <taxon>Clostridia</taxon>
        <taxon>Lachnospirales</taxon>
        <taxon>Lachnospiraceae</taxon>
        <taxon>Faecalicatena</taxon>
    </lineage>
</organism>
<dbReference type="SUPFAM" id="SSF51658">
    <property type="entry name" value="Xylose isomerase-like"/>
    <property type="match status" value="1"/>
</dbReference>
<dbReference type="PANTHER" id="PTHR12110:SF21">
    <property type="entry name" value="XYLOSE ISOMERASE-LIKE TIM BARREL DOMAIN-CONTAINING PROTEIN"/>
    <property type="match status" value="1"/>
</dbReference>
<dbReference type="AlphaFoldDB" id="A0A2Y9B8X3"/>
<sequence>MNYGFNISMRHSRNEILELGKLLLKTNEFQAIEVTYSEHMRHIDTTSYNQAIFELVDMYKTKVLVHISDFNLSEENIILQNAILDEFENCCKYIKAFNGHEIIMHCGSRKLMHISIRHKDGSRQTHTEVYEKMWKLSVETMKKACQIAAKYNILVYTENLTDNMLIQNAEQLQRYIRDVDEKNLYIVYDTGHGYLTSHNVSDEILKCNKWLRHLHLHDNHGSKDEHLAVGAGTIDWRSFCKALKDVNYQGICMMELYHSTYDELVKSKEILMRYL</sequence>
<evidence type="ECO:0000313" key="2">
    <source>
        <dbReference type="EMBL" id="PWJ32460.1"/>
    </source>
</evidence>
<dbReference type="OrthoDB" id="9801960at2"/>
<dbReference type="Gene3D" id="3.20.20.150">
    <property type="entry name" value="Divalent-metal-dependent TIM barrel enzymes"/>
    <property type="match status" value="1"/>
</dbReference>
<dbReference type="Proteomes" id="UP000245845">
    <property type="component" value="Unassembled WGS sequence"/>
</dbReference>
<evidence type="ECO:0000313" key="3">
    <source>
        <dbReference type="Proteomes" id="UP000245845"/>
    </source>
</evidence>
<comment type="caution">
    <text evidence="2">The sequence shown here is derived from an EMBL/GenBank/DDBJ whole genome shotgun (WGS) entry which is preliminary data.</text>
</comment>
<accession>A0A2Y9B8X3</accession>
<dbReference type="GO" id="GO:0016853">
    <property type="term" value="F:isomerase activity"/>
    <property type="evidence" value="ECO:0007669"/>
    <property type="project" value="UniProtKB-KW"/>
</dbReference>
<gene>
    <name evidence="2" type="ORF">A8806_101751</name>
</gene>
<dbReference type="RefSeq" id="WP_109729783.1">
    <property type="nucleotide sequence ID" value="NZ_BAAACK010000007.1"/>
</dbReference>
<name>A0A2Y9B8X3_9FIRM</name>
<dbReference type="InterPro" id="IPR036237">
    <property type="entry name" value="Xyl_isomerase-like_sf"/>
</dbReference>
<reference evidence="2 3" key="1">
    <citation type="submission" date="2018-05" db="EMBL/GenBank/DDBJ databases">
        <title>The Hungate 1000. A catalogue of reference genomes from the rumen microbiome.</title>
        <authorList>
            <person name="Kelly W."/>
        </authorList>
    </citation>
    <scope>NUCLEOTIDE SEQUENCE [LARGE SCALE GENOMIC DNA]</scope>
    <source>
        <strain evidence="2 3">NLAE-zl-C242</strain>
    </source>
</reference>
<dbReference type="EMBL" id="QGDL01000001">
    <property type="protein sequence ID" value="PWJ32460.1"/>
    <property type="molecule type" value="Genomic_DNA"/>
</dbReference>
<dbReference type="InterPro" id="IPR013022">
    <property type="entry name" value="Xyl_isomerase-like_TIM-brl"/>
</dbReference>